<dbReference type="KEGG" id="gur:Gura_1395"/>
<dbReference type="EMBL" id="CP000698">
    <property type="protein sequence ID" value="ABQ25596.1"/>
    <property type="molecule type" value="Genomic_DNA"/>
</dbReference>
<protein>
    <submittedName>
        <fullName evidence="1">Uncharacterized protein</fullName>
    </submittedName>
</protein>
<proteinExistence type="predicted"/>
<dbReference type="HOGENOM" id="CLU_179401_0_0_7"/>
<evidence type="ECO:0000313" key="2">
    <source>
        <dbReference type="Proteomes" id="UP000006695"/>
    </source>
</evidence>
<name>A5GA05_GEOUR</name>
<dbReference type="Pfam" id="PF12441">
    <property type="entry name" value="CopG_antitoxin"/>
    <property type="match status" value="1"/>
</dbReference>
<dbReference type="OrthoDB" id="5297245at2"/>
<dbReference type="AlphaFoldDB" id="A5GA05"/>
<dbReference type="RefSeq" id="WP_011938312.1">
    <property type="nucleotide sequence ID" value="NC_009483.1"/>
</dbReference>
<organism evidence="1 2">
    <name type="scientific">Geotalea uraniireducens (strain Rf4)</name>
    <name type="common">Geobacter uraniireducens</name>
    <dbReference type="NCBI Taxonomy" id="351605"/>
    <lineage>
        <taxon>Bacteria</taxon>
        <taxon>Pseudomonadati</taxon>
        <taxon>Thermodesulfobacteriota</taxon>
        <taxon>Desulfuromonadia</taxon>
        <taxon>Geobacterales</taxon>
        <taxon>Geobacteraceae</taxon>
        <taxon>Geotalea</taxon>
    </lineage>
</organism>
<gene>
    <name evidence="1" type="ordered locus">Gura_1395</name>
</gene>
<keyword evidence="2" id="KW-1185">Reference proteome</keyword>
<dbReference type="InterPro" id="IPR022148">
    <property type="entry name" value="CopG_antitoxin"/>
</dbReference>
<sequence>MNRKRKEVPAFSSEAEERTFWEQHDSTEYVDWSQAKRVTLPNLKPTTQSISLRLPVSLLESIKSAANSRDVPYQSLIKIWLSEKLHESH</sequence>
<dbReference type="STRING" id="351605.Gura_1395"/>
<dbReference type="NCBIfam" id="NF047399">
    <property type="entry name" value="BrnA_antitoxin_add"/>
    <property type="match status" value="1"/>
</dbReference>
<dbReference type="Proteomes" id="UP000006695">
    <property type="component" value="Chromosome"/>
</dbReference>
<accession>A5GA05</accession>
<reference evidence="1 2" key="1">
    <citation type="submission" date="2007-05" db="EMBL/GenBank/DDBJ databases">
        <title>Complete sequence of Geobacter uraniireducens Rf4.</title>
        <authorList>
            <consortium name="US DOE Joint Genome Institute"/>
            <person name="Copeland A."/>
            <person name="Lucas S."/>
            <person name="Lapidus A."/>
            <person name="Barry K."/>
            <person name="Detter J.C."/>
            <person name="Glavina del Rio T."/>
            <person name="Hammon N."/>
            <person name="Israni S."/>
            <person name="Dalin E."/>
            <person name="Tice H."/>
            <person name="Pitluck S."/>
            <person name="Chertkov O."/>
            <person name="Brettin T."/>
            <person name="Bruce D."/>
            <person name="Han C."/>
            <person name="Schmutz J."/>
            <person name="Larimer F."/>
            <person name="Land M."/>
            <person name="Hauser L."/>
            <person name="Kyrpides N."/>
            <person name="Mikhailova N."/>
            <person name="Shelobolina E."/>
            <person name="Aklujkar M."/>
            <person name="Lovley D."/>
            <person name="Richardson P."/>
        </authorList>
    </citation>
    <scope>NUCLEOTIDE SEQUENCE [LARGE SCALE GENOMIC DNA]</scope>
    <source>
        <strain evidence="1 2">Rf4</strain>
    </source>
</reference>
<evidence type="ECO:0000313" key="1">
    <source>
        <dbReference type="EMBL" id="ABQ25596.1"/>
    </source>
</evidence>